<dbReference type="AlphaFoldDB" id="A0A1G7J547"/>
<dbReference type="Gene3D" id="2.40.128.280">
    <property type="match status" value="1"/>
</dbReference>
<dbReference type="InterPro" id="IPR024311">
    <property type="entry name" value="Lipocalin-like"/>
</dbReference>
<dbReference type="OrthoDB" id="199694at2"/>
<protein>
    <submittedName>
        <fullName evidence="3">Lipocalin-like</fullName>
    </submittedName>
</protein>
<dbReference type="PROSITE" id="PS51257">
    <property type="entry name" value="PROKAR_LIPOPROTEIN"/>
    <property type="match status" value="1"/>
</dbReference>
<name>A0A1G7J547_CHIFI</name>
<sequence length="166" mass="18207">MKKCLVLSVICTVITAACQQPSPSSKTHTPEDSSLIDVVDTVTPETITDSVTLVKADTISYTEDQLLGKWLQPVPGVDKATQGFLLKKKGAITSINTYSMIYDKWSVSHDTLLLWSHAEGSQQKDSAAVIDTTLIKSLTDTSLVLFPIKAAEGYLEEYKKVKSKKR</sequence>
<dbReference type="STRING" id="104663.SAMN04488121_1011104"/>
<feature type="signal peptide" evidence="1">
    <location>
        <begin position="1"/>
        <end position="19"/>
    </location>
</feature>
<gene>
    <name evidence="3" type="ORF">SAMN04488121_1011104</name>
</gene>
<feature type="domain" description="Lipocalin-like" evidence="2">
    <location>
        <begin position="63"/>
        <end position="160"/>
    </location>
</feature>
<proteinExistence type="predicted"/>
<dbReference type="Pfam" id="PF12702">
    <property type="entry name" value="Lipocalin_3"/>
    <property type="match status" value="1"/>
</dbReference>
<reference evidence="4" key="1">
    <citation type="submission" date="2016-10" db="EMBL/GenBank/DDBJ databases">
        <authorList>
            <person name="Varghese N."/>
            <person name="Submissions S."/>
        </authorList>
    </citation>
    <scope>NUCLEOTIDE SEQUENCE [LARGE SCALE GENOMIC DNA]</scope>
    <source>
        <strain evidence="4">DSM 527</strain>
    </source>
</reference>
<dbReference type="Proteomes" id="UP000199045">
    <property type="component" value="Unassembled WGS sequence"/>
</dbReference>
<evidence type="ECO:0000313" key="4">
    <source>
        <dbReference type="Proteomes" id="UP000199045"/>
    </source>
</evidence>
<dbReference type="RefSeq" id="WP_089829294.1">
    <property type="nucleotide sequence ID" value="NZ_FNBN01000001.1"/>
</dbReference>
<evidence type="ECO:0000256" key="1">
    <source>
        <dbReference type="SAM" id="SignalP"/>
    </source>
</evidence>
<accession>A0A1G7J547</accession>
<keyword evidence="1" id="KW-0732">Signal</keyword>
<organism evidence="3 4">
    <name type="scientific">Chitinophaga filiformis</name>
    <name type="common">Myxococcus filiformis</name>
    <name type="synonym">Flexibacter filiformis</name>
    <dbReference type="NCBI Taxonomy" id="104663"/>
    <lineage>
        <taxon>Bacteria</taxon>
        <taxon>Pseudomonadati</taxon>
        <taxon>Bacteroidota</taxon>
        <taxon>Chitinophagia</taxon>
        <taxon>Chitinophagales</taxon>
        <taxon>Chitinophagaceae</taxon>
        <taxon>Chitinophaga</taxon>
    </lineage>
</organism>
<evidence type="ECO:0000313" key="3">
    <source>
        <dbReference type="EMBL" id="SDF20050.1"/>
    </source>
</evidence>
<dbReference type="EMBL" id="FNBN01000001">
    <property type="protein sequence ID" value="SDF20050.1"/>
    <property type="molecule type" value="Genomic_DNA"/>
</dbReference>
<evidence type="ECO:0000259" key="2">
    <source>
        <dbReference type="Pfam" id="PF12702"/>
    </source>
</evidence>
<feature type="chain" id="PRO_5011432247" evidence="1">
    <location>
        <begin position="20"/>
        <end position="166"/>
    </location>
</feature>